<proteinExistence type="predicted"/>
<comment type="caution">
    <text evidence="1">The sequence shown here is derived from an EMBL/GenBank/DDBJ whole genome shotgun (WGS) entry which is preliminary data.</text>
</comment>
<sequence length="106" mass="11622">MLLGGSSSKTVVSRGVRSLFSKNRPPTAVERRGRDVTIADGLGPPLKVVQSKFMPHWQGFIADDDVQFPRIRRPISPGSIVLSTIQPDSRPAKFLNLGRRRLSGGE</sequence>
<organism evidence="1 2">
    <name type="scientific">Blumeria graminis f. sp. triticale</name>
    <dbReference type="NCBI Taxonomy" id="1689686"/>
    <lineage>
        <taxon>Eukaryota</taxon>
        <taxon>Fungi</taxon>
        <taxon>Dikarya</taxon>
        <taxon>Ascomycota</taxon>
        <taxon>Pezizomycotina</taxon>
        <taxon>Leotiomycetes</taxon>
        <taxon>Erysiphales</taxon>
        <taxon>Erysiphaceae</taxon>
        <taxon>Blumeria</taxon>
    </lineage>
</organism>
<evidence type="ECO:0000313" key="2">
    <source>
        <dbReference type="Proteomes" id="UP000683417"/>
    </source>
</evidence>
<dbReference type="AlphaFoldDB" id="A0A9W4D8A9"/>
<dbReference type="EMBL" id="CAJHIT010000010">
    <property type="protein sequence ID" value="CAD6505966.1"/>
    <property type="molecule type" value="Genomic_DNA"/>
</dbReference>
<evidence type="ECO:0000313" key="1">
    <source>
        <dbReference type="EMBL" id="CAD6505966.1"/>
    </source>
</evidence>
<accession>A0A9W4D8A9</accession>
<dbReference type="Proteomes" id="UP000683417">
    <property type="component" value="Unassembled WGS sequence"/>
</dbReference>
<protein>
    <submittedName>
        <fullName evidence="1">BgTH12-06898</fullName>
    </submittedName>
</protein>
<reference evidence="1" key="1">
    <citation type="submission" date="2020-10" db="EMBL/GenBank/DDBJ databases">
        <authorList>
            <person name="Muller C M."/>
        </authorList>
    </citation>
    <scope>NUCLEOTIDE SEQUENCE</scope>
    <source>
        <strain evidence="1">THUN-12</strain>
    </source>
</reference>
<name>A0A9W4D8A9_BLUGR</name>
<gene>
    <name evidence="1" type="ORF">BGTH12_LOCUS7324</name>
</gene>